<feature type="compositionally biased region" description="Polar residues" evidence="1">
    <location>
        <begin position="406"/>
        <end position="421"/>
    </location>
</feature>
<feature type="region of interest" description="Disordered" evidence="1">
    <location>
        <begin position="21"/>
        <end position="127"/>
    </location>
</feature>
<feature type="region of interest" description="Disordered" evidence="1">
    <location>
        <begin position="545"/>
        <end position="564"/>
    </location>
</feature>
<dbReference type="AlphaFoldDB" id="A0A401GFQ5"/>
<dbReference type="SUPFAM" id="SSF52113">
    <property type="entry name" value="BRCT domain"/>
    <property type="match status" value="1"/>
</dbReference>
<feature type="region of interest" description="Disordered" evidence="1">
    <location>
        <begin position="401"/>
        <end position="429"/>
    </location>
</feature>
<dbReference type="RefSeq" id="XP_027611868.1">
    <property type="nucleotide sequence ID" value="XM_027756067.1"/>
</dbReference>
<feature type="compositionally biased region" description="Polar residues" evidence="1">
    <location>
        <begin position="545"/>
        <end position="560"/>
    </location>
</feature>
<dbReference type="Proteomes" id="UP000287166">
    <property type="component" value="Unassembled WGS sequence"/>
</dbReference>
<evidence type="ECO:0000313" key="4">
    <source>
        <dbReference type="Proteomes" id="UP000287166"/>
    </source>
</evidence>
<feature type="compositionally biased region" description="Pro residues" evidence="1">
    <location>
        <begin position="179"/>
        <end position="196"/>
    </location>
</feature>
<feature type="region of interest" description="Disordered" evidence="1">
    <location>
        <begin position="170"/>
        <end position="208"/>
    </location>
</feature>
<dbReference type="GeneID" id="38777872"/>
<feature type="compositionally biased region" description="Low complexity" evidence="1">
    <location>
        <begin position="862"/>
        <end position="871"/>
    </location>
</feature>
<reference evidence="3 4" key="1">
    <citation type="journal article" date="2018" name="Sci. Rep.">
        <title>Genome sequence of the cauliflower mushroom Sparassis crispa (Hanabiratake) and its association with beneficial usage.</title>
        <authorList>
            <person name="Kiyama R."/>
            <person name="Furutani Y."/>
            <person name="Kawaguchi K."/>
            <person name="Nakanishi T."/>
        </authorList>
    </citation>
    <scope>NUCLEOTIDE SEQUENCE [LARGE SCALE GENOMIC DNA]</scope>
</reference>
<accession>A0A401GFQ5</accession>
<dbReference type="EMBL" id="BFAD01000003">
    <property type="protein sequence ID" value="GBE80955.1"/>
    <property type="molecule type" value="Genomic_DNA"/>
</dbReference>
<sequence length="901" mass="96204">MSKSTRSQLTLPDFCLHLARSPLKDARTARRNIHPSPPREVDMPSFVVDRPKRPSKDPPSPERDVKRPKHHDLRLENQLAYTNPSSTPSPLQPPMDNSKPHRRSQSAPVHTNFPHLDLTKVPPSPSKATVPLRIASLPPVDVTNAERQSTNPFTLSPPTPPVFHIQAATPRASRTKPLTLPPLSPLTPLPSAPLPPTHQQHSSDTSVPACPVSIPRLVHSRATHNPSVHPAFVVPPPTPSTSASRLPRPSAVSSTHLIFTKGEDHTQRDKPIQKIKGRLPKRTATVTQFPLGGRMTRSASLRQAQNRRNEDDVPVKPGTSANLPSTSAAPASSLSSGLSRKRSLSFSFARPTSSSAAKSQPSSPTKPRSDAPPRTPRGTAEQRFSSSSLSNLSVALMKLSMPAPSRPSTSMGFDSEPMNSGDNDHTQNVRPVTLGDKSVRAHADIKDPVLVEPQLPTVPLNKAATHGNLSTPCTSSRASNLEIPTANSSIARTQKRINVHSGIIAGRPRNMIAVRRIQAGSDKNRPRFFGVGTLSGPAVAGRSRVTQKASQKTTLPSVQGSPVKGSGIMEVESCSSPSEILQAASNVDGIVVPAVDGSEGADDGNLAQDIWKSTSRRASLASHFLSQSLSSLPQTPPFSSTPDETTILATLPGSRRSTLRSMGGSRALVPTGAHTAPGKLSQAAGKGAHVSARKDGESPATSITTEMVEPSGSWSVLKECVIFVDVRTDDGDDAGALFIDMLRGMGARILTRVGQSCTHVVYKNGLMSTLTRYRLLNEPKPLVVGIAWVVECVENRARADETRFLVDLDGLNVAGTNKRRRSMLPKQFHFAAPTHVPTHSGSVEADGTVVLNAVQAMAADSPSSDVADDLSGVSSPGNETLAPLERARRRRSMLIGLPTQS</sequence>
<evidence type="ECO:0000259" key="2">
    <source>
        <dbReference type="PROSITE" id="PS50172"/>
    </source>
</evidence>
<dbReference type="OrthoDB" id="2384350at2759"/>
<feature type="compositionally biased region" description="Polar residues" evidence="1">
    <location>
        <begin position="297"/>
        <end position="306"/>
    </location>
</feature>
<gene>
    <name evidence="3" type="ORF">SCP_0306780</name>
</gene>
<organism evidence="3 4">
    <name type="scientific">Sparassis crispa</name>
    <dbReference type="NCBI Taxonomy" id="139825"/>
    <lineage>
        <taxon>Eukaryota</taxon>
        <taxon>Fungi</taxon>
        <taxon>Dikarya</taxon>
        <taxon>Basidiomycota</taxon>
        <taxon>Agaricomycotina</taxon>
        <taxon>Agaricomycetes</taxon>
        <taxon>Polyporales</taxon>
        <taxon>Sparassidaceae</taxon>
        <taxon>Sparassis</taxon>
    </lineage>
</organism>
<dbReference type="Pfam" id="PF00533">
    <property type="entry name" value="BRCT"/>
    <property type="match status" value="1"/>
</dbReference>
<dbReference type="PROSITE" id="PS50172">
    <property type="entry name" value="BRCT"/>
    <property type="match status" value="1"/>
</dbReference>
<dbReference type="InParanoid" id="A0A401GFQ5"/>
<feature type="compositionally biased region" description="Basic and acidic residues" evidence="1">
    <location>
        <begin position="49"/>
        <end position="65"/>
    </location>
</feature>
<proteinExistence type="predicted"/>
<protein>
    <recommendedName>
        <fullName evidence="2">BRCT domain-containing protein</fullName>
    </recommendedName>
</protein>
<dbReference type="InterPro" id="IPR001357">
    <property type="entry name" value="BRCT_dom"/>
</dbReference>
<comment type="caution">
    <text evidence="3">The sequence shown here is derived from an EMBL/GenBank/DDBJ whole genome shotgun (WGS) entry which is preliminary data.</text>
</comment>
<dbReference type="InterPro" id="IPR036420">
    <property type="entry name" value="BRCT_dom_sf"/>
</dbReference>
<feature type="region of interest" description="Disordered" evidence="1">
    <location>
        <begin position="281"/>
        <end position="389"/>
    </location>
</feature>
<feature type="compositionally biased region" description="Low complexity" evidence="1">
    <location>
        <begin position="319"/>
        <end position="366"/>
    </location>
</feature>
<dbReference type="CDD" id="cd17716">
    <property type="entry name" value="BRCT_microcephalin_rpt1"/>
    <property type="match status" value="1"/>
</dbReference>
<evidence type="ECO:0000313" key="3">
    <source>
        <dbReference type="EMBL" id="GBE80955.1"/>
    </source>
</evidence>
<keyword evidence="4" id="KW-1185">Reference proteome</keyword>
<dbReference type="STRING" id="139825.A0A401GFQ5"/>
<feature type="region of interest" description="Disordered" evidence="1">
    <location>
        <begin position="862"/>
        <end position="901"/>
    </location>
</feature>
<dbReference type="Gene3D" id="3.40.50.10190">
    <property type="entry name" value="BRCT domain"/>
    <property type="match status" value="1"/>
</dbReference>
<feature type="compositionally biased region" description="Polar residues" evidence="1">
    <location>
        <begin position="79"/>
        <end position="89"/>
    </location>
</feature>
<name>A0A401GFQ5_9APHY</name>
<evidence type="ECO:0000256" key="1">
    <source>
        <dbReference type="SAM" id="MobiDB-lite"/>
    </source>
</evidence>
<feature type="domain" description="BRCT" evidence="2">
    <location>
        <begin position="740"/>
        <end position="806"/>
    </location>
</feature>